<dbReference type="AlphaFoldDB" id="A0AAW2KMK2"/>
<name>A0AAW2KMK2_9LAMI</name>
<evidence type="ECO:0000313" key="1">
    <source>
        <dbReference type="EMBL" id="KAL0307599.1"/>
    </source>
</evidence>
<reference evidence="1" key="1">
    <citation type="submission" date="2020-06" db="EMBL/GenBank/DDBJ databases">
        <authorList>
            <person name="Li T."/>
            <person name="Hu X."/>
            <person name="Zhang T."/>
            <person name="Song X."/>
            <person name="Zhang H."/>
            <person name="Dai N."/>
            <person name="Sheng W."/>
            <person name="Hou X."/>
            <person name="Wei L."/>
        </authorList>
    </citation>
    <scope>NUCLEOTIDE SEQUENCE</scope>
    <source>
        <strain evidence="1">KEN8</strain>
        <tissue evidence="1">Leaf</tissue>
    </source>
</reference>
<dbReference type="EMBL" id="JACGWM010000339">
    <property type="protein sequence ID" value="KAL0307599.1"/>
    <property type="molecule type" value="Genomic_DNA"/>
</dbReference>
<sequence length="116" mass="13737">MDLTSPRVRPHNQRPQGSENLVADHLSRLIREEDDTPICDSFPGERLFKMQGMVPWYSVIVNYLVAHTLPTDLSRAQKDKVKSEAKYYVWDDPYLWRFCSDQVVRRVYPMMSITRF</sequence>
<protein>
    <submittedName>
        <fullName evidence="1">Uncharacterized protein</fullName>
    </submittedName>
</protein>
<proteinExistence type="predicted"/>
<comment type="caution">
    <text evidence="1">The sequence shown here is derived from an EMBL/GenBank/DDBJ whole genome shotgun (WGS) entry which is preliminary data.</text>
</comment>
<reference evidence="1" key="2">
    <citation type="journal article" date="2024" name="Plant">
        <title>Genomic evolution and insights into agronomic trait innovations of Sesamum species.</title>
        <authorList>
            <person name="Miao H."/>
            <person name="Wang L."/>
            <person name="Qu L."/>
            <person name="Liu H."/>
            <person name="Sun Y."/>
            <person name="Le M."/>
            <person name="Wang Q."/>
            <person name="Wei S."/>
            <person name="Zheng Y."/>
            <person name="Lin W."/>
            <person name="Duan Y."/>
            <person name="Cao H."/>
            <person name="Xiong S."/>
            <person name="Wang X."/>
            <person name="Wei L."/>
            <person name="Li C."/>
            <person name="Ma Q."/>
            <person name="Ju M."/>
            <person name="Zhao R."/>
            <person name="Li G."/>
            <person name="Mu C."/>
            <person name="Tian Q."/>
            <person name="Mei H."/>
            <person name="Zhang T."/>
            <person name="Gao T."/>
            <person name="Zhang H."/>
        </authorList>
    </citation>
    <scope>NUCLEOTIDE SEQUENCE</scope>
    <source>
        <strain evidence="1">KEN8</strain>
    </source>
</reference>
<accession>A0AAW2KMK2</accession>
<organism evidence="1">
    <name type="scientific">Sesamum calycinum</name>
    <dbReference type="NCBI Taxonomy" id="2727403"/>
    <lineage>
        <taxon>Eukaryota</taxon>
        <taxon>Viridiplantae</taxon>
        <taxon>Streptophyta</taxon>
        <taxon>Embryophyta</taxon>
        <taxon>Tracheophyta</taxon>
        <taxon>Spermatophyta</taxon>
        <taxon>Magnoliopsida</taxon>
        <taxon>eudicotyledons</taxon>
        <taxon>Gunneridae</taxon>
        <taxon>Pentapetalae</taxon>
        <taxon>asterids</taxon>
        <taxon>lamiids</taxon>
        <taxon>Lamiales</taxon>
        <taxon>Pedaliaceae</taxon>
        <taxon>Sesamum</taxon>
    </lineage>
</organism>
<gene>
    <name evidence="1" type="ORF">Scaly_2977900</name>
</gene>